<evidence type="ECO:0000256" key="1">
    <source>
        <dbReference type="SAM" id="MobiDB-lite"/>
    </source>
</evidence>
<accession>A0AA39CT62</accession>
<dbReference type="InterPro" id="IPR012338">
    <property type="entry name" value="Beta-lactam/transpept-like"/>
</dbReference>
<comment type="caution">
    <text evidence="3">The sequence shown here is derived from an EMBL/GenBank/DDBJ whole genome shotgun (WGS) entry which is preliminary data.</text>
</comment>
<gene>
    <name evidence="3" type="ORF">H2204_011477</name>
</gene>
<dbReference type="AlphaFoldDB" id="A0AA39CT62"/>
<feature type="domain" description="Beta-lactamase-related" evidence="2">
    <location>
        <begin position="9"/>
        <end position="371"/>
    </location>
</feature>
<proteinExistence type="predicted"/>
<evidence type="ECO:0000313" key="4">
    <source>
        <dbReference type="Proteomes" id="UP001172681"/>
    </source>
</evidence>
<dbReference type="EMBL" id="JAPDRN010000106">
    <property type="protein sequence ID" value="KAJ9622558.1"/>
    <property type="molecule type" value="Genomic_DNA"/>
</dbReference>
<dbReference type="InterPro" id="IPR050789">
    <property type="entry name" value="Diverse_Enzym_Activities"/>
</dbReference>
<evidence type="ECO:0000313" key="3">
    <source>
        <dbReference type="EMBL" id="KAJ9622558.1"/>
    </source>
</evidence>
<name>A0AA39CT62_9EURO</name>
<evidence type="ECO:0000259" key="2">
    <source>
        <dbReference type="Pfam" id="PF00144"/>
    </source>
</evidence>
<organism evidence="3 4">
    <name type="scientific">Knufia peltigerae</name>
    <dbReference type="NCBI Taxonomy" id="1002370"/>
    <lineage>
        <taxon>Eukaryota</taxon>
        <taxon>Fungi</taxon>
        <taxon>Dikarya</taxon>
        <taxon>Ascomycota</taxon>
        <taxon>Pezizomycotina</taxon>
        <taxon>Eurotiomycetes</taxon>
        <taxon>Chaetothyriomycetidae</taxon>
        <taxon>Chaetothyriales</taxon>
        <taxon>Trichomeriaceae</taxon>
        <taxon>Knufia</taxon>
    </lineage>
</organism>
<protein>
    <recommendedName>
        <fullName evidence="2">Beta-lactamase-related domain-containing protein</fullName>
    </recommendedName>
</protein>
<dbReference type="PANTHER" id="PTHR43283:SF3">
    <property type="entry name" value="BETA-LACTAMASE FAMILY PROTEIN (AFU_ORTHOLOGUE AFUA_5G07500)"/>
    <property type="match status" value="1"/>
</dbReference>
<reference evidence="3" key="1">
    <citation type="submission" date="2022-10" db="EMBL/GenBank/DDBJ databases">
        <title>Culturing micro-colonial fungi from biological soil crusts in the Mojave desert and describing Neophaeococcomyces mojavensis, and introducing the new genera and species Taxawa tesnikishii.</title>
        <authorList>
            <person name="Kurbessoian T."/>
            <person name="Stajich J.E."/>
        </authorList>
    </citation>
    <scope>NUCLEOTIDE SEQUENCE</scope>
    <source>
        <strain evidence="3">TK_35</strain>
    </source>
</reference>
<keyword evidence="4" id="KW-1185">Reference proteome</keyword>
<sequence length="425" mass="45903">MEAKLTSSFEAAAKDKSVPGIGAVLVSSKGEVLFKTAHGTLNLDDPASPPFTTDTTLQLFSCTKLVTSIAVLQLLEQGKLSLSDPVEKYVPRISRIQVLESMSKDGPILRDPKTKPTIHHLITHTTGFSYDFFDPLTLQYRMHTGRKPSGYSNPSEYEDFETPFIADPGTKYVYGVNTDWLGFVVEAITGMKLPDYIDQNILKPLGMNNTGGIPDRSKPGLIVHFPVNGKLVAVPAAGPTDKPGVFGGGAFLFSTLEDYSKLLATLLNKGTSPTTGKAILKPDTVEQYLFTDHLPAHVDRSQLGEISASIPVASSEGAFFPSLPISSRGWSCGLLLNHEDLPFGRKKGSGAWAGLGNLYYWIDPTSGVAGIVGTGMHPFMHPTVLKLFDQLERVAYGHEPASAEGDEGRMNHRAGPPSDSKRAKM</sequence>
<dbReference type="Pfam" id="PF00144">
    <property type="entry name" value="Beta-lactamase"/>
    <property type="match status" value="1"/>
</dbReference>
<dbReference type="Gene3D" id="3.40.710.10">
    <property type="entry name" value="DD-peptidase/beta-lactamase superfamily"/>
    <property type="match status" value="1"/>
</dbReference>
<dbReference type="InterPro" id="IPR001466">
    <property type="entry name" value="Beta-lactam-related"/>
</dbReference>
<feature type="region of interest" description="Disordered" evidence="1">
    <location>
        <begin position="400"/>
        <end position="425"/>
    </location>
</feature>
<dbReference type="PANTHER" id="PTHR43283">
    <property type="entry name" value="BETA-LACTAMASE-RELATED"/>
    <property type="match status" value="1"/>
</dbReference>
<dbReference type="Proteomes" id="UP001172681">
    <property type="component" value="Unassembled WGS sequence"/>
</dbReference>
<dbReference type="SUPFAM" id="SSF56601">
    <property type="entry name" value="beta-lactamase/transpeptidase-like"/>
    <property type="match status" value="1"/>
</dbReference>